<keyword evidence="3" id="KW-0472">Membrane</keyword>
<feature type="transmembrane region" description="Helical" evidence="3">
    <location>
        <begin position="38"/>
        <end position="59"/>
    </location>
</feature>
<feature type="region of interest" description="Disordered" evidence="2">
    <location>
        <begin position="1"/>
        <end position="27"/>
    </location>
</feature>
<dbReference type="InterPro" id="IPR005754">
    <property type="entry name" value="Sortase"/>
</dbReference>
<dbReference type="AlphaFoldDB" id="A0A3N0CIK6"/>
<gene>
    <name evidence="4" type="ORF">EFK50_16425</name>
</gene>
<dbReference type="OrthoDB" id="5242879at2"/>
<dbReference type="Proteomes" id="UP000267128">
    <property type="component" value="Unassembled WGS sequence"/>
</dbReference>
<dbReference type="InterPro" id="IPR023365">
    <property type="entry name" value="Sortase_dom-sf"/>
</dbReference>
<feature type="transmembrane region" description="Helical" evidence="3">
    <location>
        <begin position="296"/>
        <end position="319"/>
    </location>
</feature>
<dbReference type="Pfam" id="PF04203">
    <property type="entry name" value="Sortase"/>
    <property type="match status" value="1"/>
</dbReference>
<organism evidence="4 5">
    <name type="scientific">Nocardioides marmoriginsengisoli</name>
    <dbReference type="NCBI Taxonomy" id="661483"/>
    <lineage>
        <taxon>Bacteria</taxon>
        <taxon>Bacillati</taxon>
        <taxon>Actinomycetota</taxon>
        <taxon>Actinomycetes</taxon>
        <taxon>Propionibacteriales</taxon>
        <taxon>Nocardioidaceae</taxon>
        <taxon>Nocardioides</taxon>
    </lineage>
</organism>
<feature type="transmembrane region" description="Helical" evidence="3">
    <location>
        <begin position="270"/>
        <end position="290"/>
    </location>
</feature>
<dbReference type="GO" id="GO:0016787">
    <property type="term" value="F:hydrolase activity"/>
    <property type="evidence" value="ECO:0007669"/>
    <property type="project" value="UniProtKB-KW"/>
</dbReference>
<sequence>MTQLAQRPAPPAPPAAPTPAPGAAAPGSGGRALLISRAAASATTVLAVMLFVFVAEMVLVGPIKHTRNQAVLYQEFRSQVAEAVAPTGQLGAATKKDGVWVLDDKKPVPLGAPVTLMAIPSLGLKEIVSQGTTSRVLMSGPGHRRDSPLPGQVGTVVVMGRQATYGGPFRKIDTLEPGDEIAFLTGQGKSLYKVTGIRREGDPAPAADATAARLTLMTGDGTPYLPSDVVRVDAALVSEKLPSVTGPVTVAGLSKGESPMAGDKSALLPLLLWSQLLLLLAVLLAWVRAVWGRWQSWMVCVPILGFVGFQVAGLVAQLLPNLI</sequence>
<proteinExistence type="predicted"/>
<dbReference type="InterPro" id="IPR042003">
    <property type="entry name" value="Sortase_E"/>
</dbReference>
<evidence type="ECO:0000256" key="2">
    <source>
        <dbReference type="SAM" id="MobiDB-lite"/>
    </source>
</evidence>
<reference evidence="4 5" key="1">
    <citation type="submission" date="2018-11" db="EMBL/GenBank/DDBJ databases">
        <authorList>
            <person name="Li F."/>
        </authorList>
    </citation>
    <scope>NUCLEOTIDE SEQUENCE [LARGE SCALE GENOMIC DNA]</scope>
    <source>
        <strain evidence="4 5">Gsoil 097</strain>
    </source>
</reference>
<dbReference type="Gene3D" id="2.40.260.10">
    <property type="entry name" value="Sortase"/>
    <property type="match status" value="1"/>
</dbReference>
<dbReference type="RefSeq" id="WP_123228567.1">
    <property type="nucleotide sequence ID" value="NZ_RJSE01000007.1"/>
</dbReference>
<dbReference type="EMBL" id="RJSE01000007">
    <property type="protein sequence ID" value="RNL63274.1"/>
    <property type="molecule type" value="Genomic_DNA"/>
</dbReference>
<dbReference type="SUPFAM" id="SSF63817">
    <property type="entry name" value="Sortase"/>
    <property type="match status" value="1"/>
</dbReference>
<feature type="compositionally biased region" description="Pro residues" evidence="2">
    <location>
        <begin position="8"/>
        <end position="20"/>
    </location>
</feature>
<accession>A0A3N0CIK6</accession>
<keyword evidence="3" id="KW-1133">Transmembrane helix</keyword>
<protein>
    <submittedName>
        <fullName evidence="4">Class E sortase</fullName>
    </submittedName>
</protein>
<comment type="caution">
    <text evidence="4">The sequence shown here is derived from an EMBL/GenBank/DDBJ whole genome shotgun (WGS) entry which is preliminary data.</text>
</comment>
<evidence type="ECO:0000313" key="5">
    <source>
        <dbReference type="Proteomes" id="UP000267128"/>
    </source>
</evidence>
<dbReference type="CDD" id="cd05830">
    <property type="entry name" value="Sortase_E"/>
    <property type="match status" value="1"/>
</dbReference>
<keyword evidence="5" id="KW-1185">Reference proteome</keyword>
<keyword evidence="3" id="KW-0812">Transmembrane</keyword>
<evidence type="ECO:0000313" key="4">
    <source>
        <dbReference type="EMBL" id="RNL63274.1"/>
    </source>
</evidence>
<keyword evidence="1" id="KW-0378">Hydrolase</keyword>
<name>A0A3N0CIK6_9ACTN</name>
<evidence type="ECO:0000256" key="1">
    <source>
        <dbReference type="ARBA" id="ARBA00022801"/>
    </source>
</evidence>
<evidence type="ECO:0000256" key="3">
    <source>
        <dbReference type="SAM" id="Phobius"/>
    </source>
</evidence>